<evidence type="ECO:0000256" key="1">
    <source>
        <dbReference type="SAM" id="MobiDB-lite"/>
    </source>
</evidence>
<dbReference type="EMBL" id="JBANRG010000019">
    <property type="protein sequence ID" value="KAK7457830.1"/>
    <property type="molecule type" value="Genomic_DNA"/>
</dbReference>
<dbReference type="Proteomes" id="UP001498398">
    <property type="component" value="Unassembled WGS sequence"/>
</dbReference>
<sequence length="192" mass="20723">MSALAHCDTCLQPPSSCQCQRQLPSTPSHSFSQWHSLMPTNYPKSSPLQLQVYPAPYPSQCFPLPLNYPYCFQYPYNQVSPSPQSTPPTHSGSRIVLNDETSHVTNQPGDVALGRTSRKHRGTGQTQTGGCRSCCTEPTTVASTPSNQTGDDNKSSTIPVGQPAVYGVGSITEDANSTPHAFTEGTHFHSII</sequence>
<evidence type="ECO:0000313" key="2">
    <source>
        <dbReference type="EMBL" id="KAK7457830.1"/>
    </source>
</evidence>
<feature type="compositionally biased region" description="Polar residues" evidence="1">
    <location>
        <begin position="137"/>
        <end position="159"/>
    </location>
</feature>
<proteinExistence type="predicted"/>
<name>A0ABR1JEZ9_9AGAR</name>
<organism evidence="2 3">
    <name type="scientific">Marasmiellus scandens</name>
    <dbReference type="NCBI Taxonomy" id="2682957"/>
    <lineage>
        <taxon>Eukaryota</taxon>
        <taxon>Fungi</taxon>
        <taxon>Dikarya</taxon>
        <taxon>Basidiomycota</taxon>
        <taxon>Agaricomycotina</taxon>
        <taxon>Agaricomycetes</taxon>
        <taxon>Agaricomycetidae</taxon>
        <taxon>Agaricales</taxon>
        <taxon>Marasmiineae</taxon>
        <taxon>Omphalotaceae</taxon>
        <taxon>Marasmiellus</taxon>
    </lineage>
</organism>
<keyword evidence="3" id="KW-1185">Reference proteome</keyword>
<feature type="region of interest" description="Disordered" evidence="1">
    <location>
        <begin position="104"/>
        <end position="159"/>
    </location>
</feature>
<comment type="caution">
    <text evidence="2">The sequence shown here is derived from an EMBL/GenBank/DDBJ whole genome shotgun (WGS) entry which is preliminary data.</text>
</comment>
<accession>A0ABR1JEZ9</accession>
<evidence type="ECO:0000313" key="3">
    <source>
        <dbReference type="Proteomes" id="UP001498398"/>
    </source>
</evidence>
<gene>
    <name evidence="2" type="ORF">VKT23_010174</name>
</gene>
<protein>
    <submittedName>
        <fullName evidence="2">Uncharacterized protein</fullName>
    </submittedName>
</protein>
<reference evidence="2 3" key="1">
    <citation type="submission" date="2024-01" db="EMBL/GenBank/DDBJ databases">
        <title>A draft genome for the cacao thread blight pathogen Marasmiellus scandens.</title>
        <authorList>
            <person name="Baruah I.K."/>
            <person name="Leung J."/>
            <person name="Bukari Y."/>
            <person name="Amoako-Attah I."/>
            <person name="Meinhardt L.W."/>
            <person name="Bailey B.A."/>
            <person name="Cohen S.P."/>
        </authorList>
    </citation>
    <scope>NUCLEOTIDE SEQUENCE [LARGE SCALE GENOMIC DNA]</scope>
    <source>
        <strain evidence="2 3">GH-19</strain>
    </source>
</reference>